<name>A0ABW5IYA7_9FLAO</name>
<reference evidence="3" key="1">
    <citation type="journal article" date="2019" name="Int. J. Syst. Evol. Microbiol.">
        <title>The Global Catalogue of Microorganisms (GCM) 10K type strain sequencing project: providing services to taxonomists for standard genome sequencing and annotation.</title>
        <authorList>
            <consortium name="The Broad Institute Genomics Platform"/>
            <consortium name="The Broad Institute Genome Sequencing Center for Infectious Disease"/>
            <person name="Wu L."/>
            <person name="Ma J."/>
        </authorList>
    </citation>
    <scope>NUCLEOTIDE SEQUENCE [LARGE SCALE GENOMIC DNA]</scope>
    <source>
        <strain evidence="3">KCTC 42585</strain>
    </source>
</reference>
<dbReference type="RefSeq" id="WP_380750415.1">
    <property type="nucleotide sequence ID" value="NZ_JBHULT010000006.1"/>
</dbReference>
<comment type="caution">
    <text evidence="2">The sequence shown here is derived from an EMBL/GenBank/DDBJ whole genome shotgun (WGS) entry which is preliminary data.</text>
</comment>
<evidence type="ECO:0000256" key="1">
    <source>
        <dbReference type="SAM" id="Phobius"/>
    </source>
</evidence>
<dbReference type="Proteomes" id="UP001597468">
    <property type="component" value="Unassembled WGS sequence"/>
</dbReference>
<accession>A0ABW5IYA7</accession>
<evidence type="ECO:0000313" key="3">
    <source>
        <dbReference type="Proteomes" id="UP001597468"/>
    </source>
</evidence>
<keyword evidence="1" id="KW-0472">Membrane</keyword>
<keyword evidence="1" id="KW-1133">Transmembrane helix</keyword>
<keyword evidence="1" id="KW-0812">Transmembrane</keyword>
<feature type="transmembrane region" description="Helical" evidence="1">
    <location>
        <begin position="7"/>
        <end position="25"/>
    </location>
</feature>
<dbReference type="EMBL" id="JBHULT010000006">
    <property type="protein sequence ID" value="MFD2517720.1"/>
    <property type="molecule type" value="Genomic_DNA"/>
</dbReference>
<sequence>MMKKIHFDLLMILLMAVLLLTLNRLELLEEYAKFGLVALLAFYWLGQYSERKFKKK</sequence>
<feature type="transmembrane region" description="Helical" evidence="1">
    <location>
        <begin position="31"/>
        <end position="48"/>
    </location>
</feature>
<evidence type="ECO:0000313" key="2">
    <source>
        <dbReference type="EMBL" id="MFD2517720.1"/>
    </source>
</evidence>
<proteinExistence type="predicted"/>
<gene>
    <name evidence="2" type="ORF">ACFSTG_07430</name>
</gene>
<keyword evidence="3" id="KW-1185">Reference proteome</keyword>
<organism evidence="2 3">
    <name type="scientific">Salinimicrobium flavum</name>
    <dbReference type="NCBI Taxonomy" id="1737065"/>
    <lineage>
        <taxon>Bacteria</taxon>
        <taxon>Pseudomonadati</taxon>
        <taxon>Bacteroidota</taxon>
        <taxon>Flavobacteriia</taxon>
        <taxon>Flavobacteriales</taxon>
        <taxon>Flavobacteriaceae</taxon>
        <taxon>Salinimicrobium</taxon>
    </lineage>
</organism>
<protein>
    <submittedName>
        <fullName evidence="2">Uncharacterized protein</fullName>
    </submittedName>
</protein>